<dbReference type="EMBL" id="JACCCV010000002">
    <property type="protein sequence ID" value="NYF53637.1"/>
    <property type="molecule type" value="Genomic_DNA"/>
</dbReference>
<dbReference type="Pfam" id="PF02769">
    <property type="entry name" value="AIRS_C"/>
    <property type="match status" value="1"/>
</dbReference>
<dbReference type="CDD" id="cd02197">
    <property type="entry name" value="HypE"/>
    <property type="match status" value="1"/>
</dbReference>
<proteinExistence type="inferred from homology"/>
<dbReference type="InterPro" id="IPR016188">
    <property type="entry name" value="PurM-like_N"/>
</dbReference>
<dbReference type="Gene3D" id="3.30.1330.10">
    <property type="entry name" value="PurM-like, N-terminal domain"/>
    <property type="match status" value="1"/>
</dbReference>
<dbReference type="AlphaFoldDB" id="A0A7Y9T4M6"/>
<reference evidence="4 5" key="1">
    <citation type="submission" date="2020-07" db="EMBL/GenBank/DDBJ databases">
        <title>Genomic Encyclopedia of Type Strains, Phase IV (KMG-V): Genome sequencing to study the core and pangenomes of soil and plant-associated prokaryotes.</title>
        <authorList>
            <person name="Whitman W."/>
        </authorList>
    </citation>
    <scope>NUCLEOTIDE SEQUENCE [LARGE SCALE GENOMIC DNA]</scope>
    <source>
        <strain evidence="4 5">M8UP30</strain>
    </source>
</reference>
<dbReference type="InterPro" id="IPR011854">
    <property type="entry name" value="HypE"/>
</dbReference>
<evidence type="ECO:0000259" key="3">
    <source>
        <dbReference type="Pfam" id="PF02769"/>
    </source>
</evidence>
<dbReference type="PANTHER" id="PTHR30303:SF0">
    <property type="entry name" value="CARBAMOYL DEHYDRATASE HYPE"/>
    <property type="match status" value="1"/>
</dbReference>
<evidence type="ECO:0000256" key="1">
    <source>
        <dbReference type="ARBA" id="ARBA00006243"/>
    </source>
</evidence>
<dbReference type="Gene3D" id="3.90.650.10">
    <property type="entry name" value="PurM-like C-terminal domain"/>
    <property type="match status" value="1"/>
</dbReference>
<feature type="domain" description="PurM-like N-terminal" evidence="2">
    <location>
        <begin position="74"/>
        <end position="184"/>
    </location>
</feature>
<comment type="caution">
    <text evidence="4">The sequence shown here is derived from an EMBL/GenBank/DDBJ whole genome shotgun (WGS) entry which is preliminary data.</text>
</comment>
<dbReference type="Proteomes" id="UP000534186">
    <property type="component" value="Unassembled WGS sequence"/>
</dbReference>
<comment type="similarity">
    <text evidence="1">Belongs to the HypE family.</text>
</comment>
<dbReference type="InterPro" id="IPR010918">
    <property type="entry name" value="PurM-like_C_dom"/>
</dbReference>
<gene>
    <name evidence="4" type="ORF">HDF12_004036</name>
</gene>
<dbReference type="InterPro" id="IPR036921">
    <property type="entry name" value="PurM-like_N_sf"/>
</dbReference>
<dbReference type="NCBIfam" id="TIGR02124">
    <property type="entry name" value="hypE"/>
    <property type="match status" value="1"/>
</dbReference>
<dbReference type="GO" id="GO:0051604">
    <property type="term" value="P:protein maturation"/>
    <property type="evidence" value="ECO:0007669"/>
    <property type="project" value="TreeGrafter"/>
</dbReference>
<organism evidence="4 5">
    <name type="scientific">Tunturiibacter lichenicola</name>
    <dbReference type="NCBI Taxonomy" id="2051959"/>
    <lineage>
        <taxon>Bacteria</taxon>
        <taxon>Pseudomonadati</taxon>
        <taxon>Acidobacteriota</taxon>
        <taxon>Terriglobia</taxon>
        <taxon>Terriglobales</taxon>
        <taxon>Acidobacteriaceae</taxon>
        <taxon>Tunturiibacter</taxon>
    </lineage>
</organism>
<dbReference type="InterPro" id="IPR036676">
    <property type="entry name" value="PurM-like_C_sf"/>
</dbReference>
<accession>A0A7Y9T4M6</accession>
<name>A0A7Y9T4M6_9BACT</name>
<dbReference type="PANTHER" id="PTHR30303">
    <property type="entry name" value="HYDROGENASE ISOENZYMES FORMATION PROTEIN HYPE"/>
    <property type="match status" value="1"/>
</dbReference>
<dbReference type="SUPFAM" id="SSF56042">
    <property type="entry name" value="PurM C-terminal domain-like"/>
    <property type="match status" value="1"/>
</dbReference>
<dbReference type="Pfam" id="PF00586">
    <property type="entry name" value="AIRS"/>
    <property type="match status" value="1"/>
</dbReference>
<sequence>MRSILQLRVPQIAGDEDQLRGLKIETTAASSPSVVRFRDPQIEMAHGAGGKASRRLVEGLFAPLLYPASREPLSDAAHLEVGGARIAFTTDSFVVKPLHFPGGSIGELAVNGTMNDLAVSGAKGIAMTVTFVLEEGLPTADLEAEVRAMSGALKRAGVVMAGGDTKVVERGKADGMYITTAGIGTPLPGVKVDARSVRPGDKILLSGPIGDHGITILLARGELDFEADLYSDTRSVLPLVEALAAECGPGIHWMRDPTRGGVATALNELARDSGLGIELLEEEIPMHDAVRGACELLGLDPLHIANEGQFLAVVSPEYAAIALNSLQQTAGGEEARIVGQVRVEPANAVLVITRYGGSRIVDMLVGDPLPRIC</sequence>
<dbReference type="SUPFAM" id="SSF55326">
    <property type="entry name" value="PurM N-terminal domain-like"/>
    <property type="match status" value="1"/>
</dbReference>
<evidence type="ECO:0000313" key="4">
    <source>
        <dbReference type="EMBL" id="NYF53637.1"/>
    </source>
</evidence>
<dbReference type="PIRSF" id="PIRSF005644">
    <property type="entry name" value="Hdrgns_mtr_HypE"/>
    <property type="match status" value="1"/>
</dbReference>
<protein>
    <submittedName>
        <fullName evidence="4">Hydrogenase expression/formation protein HypE</fullName>
    </submittedName>
</protein>
<evidence type="ECO:0000259" key="2">
    <source>
        <dbReference type="Pfam" id="PF00586"/>
    </source>
</evidence>
<feature type="domain" description="PurM-like C-terminal" evidence="3">
    <location>
        <begin position="198"/>
        <end position="348"/>
    </location>
</feature>
<evidence type="ECO:0000313" key="5">
    <source>
        <dbReference type="Proteomes" id="UP000534186"/>
    </source>
</evidence>